<dbReference type="EMBL" id="CP003108">
    <property type="protein sequence ID" value="AET69788.1"/>
    <property type="molecule type" value="Genomic_DNA"/>
</dbReference>
<dbReference type="RefSeq" id="WP_014186595.1">
    <property type="nucleotide sequence ID" value="NC_016584.1"/>
</dbReference>
<evidence type="ECO:0000256" key="1">
    <source>
        <dbReference type="SAM" id="Phobius"/>
    </source>
</evidence>
<dbReference type="AlphaFoldDB" id="G7WJC9"/>
<dbReference type="Proteomes" id="UP000006346">
    <property type="component" value="Chromosome"/>
</dbReference>
<gene>
    <name evidence="2" type="ordered locus">Desor_4363</name>
</gene>
<evidence type="ECO:0000313" key="3">
    <source>
        <dbReference type="Proteomes" id="UP000006346"/>
    </source>
</evidence>
<keyword evidence="3" id="KW-1185">Reference proteome</keyword>
<dbReference type="KEGG" id="dor:Desor_4363"/>
<proteinExistence type="predicted"/>
<dbReference type="eggNOG" id="ENOG5033ZJ2">
    <property type="taxonomic scope" value="Bacteria"/>
</dbReference>
<accession>G7WJC9</accession>
<protein>
    <submittedName>
        <fullName evidence="2">Uncharacterized protein</fullName>
    </submittedName>
</protein>
<feature type="transmembrane region" description="Helical" evidence="1">
    <location>
        <begin position="73"/>
        <end position="94"/>
    </location>
</feature>
<name>G7WJC9_DESOD</name>
<keyword evidence="1" id="KW-1133">Transmembrane helix</keyword>
<dbReference type="STRING" id="768706.Desor_4363"/>
<dbReference type="PATRIC" id="fig|768706.3.peg.4429"/>
<keyword evidence="1" id="KW-0812">Transmembrane</keyword>
<reference evidence="3" key="1">
    <citation type="submission" date="2011-11" db="EMBL/GenBank/DDBJ databases">
        <title>Complete sequence of Desulfosporosinus orientis DSM 765.</title>
        <authorList>
            <person name="Lucas S."/>
            <person name="Han J."/>
            <person name="Lapidus A."/>
            <person name="Cheng J.-F."/>
            <person name="Goodwin L."/>
            <person name="Pitluck S."/>
            <person name="Peters L."/>
            <person name="Ovchinnikova G."/>
            <person name="Teshima H."/>
            <person name="Detter J.C."/>
            <person name="Han C."/>
            <person name="Tapia R."/>
            <person name="Land M."/>
            <person name="Hauser L."/>
            <person name="Kyrpides N."/>
            <person name="Ivanova N."/>
            <person name="Pagani I."/>
            <person name="Pester M."/>
            <person name="Spring S."/>
            <person name="Ollivier B."/>
            <person name="Rattei T."/>
            <person name="Klenk H.-P."/>
            <person name="Wagner M."/>
            <person name="Loy A."/>
            <person name="Woyke T."/>
        </authorList>
    </citation>
    <scope>NUCLEOTIDE SEQUENCE [LARGE SCALE GENOMIC DNA]</scope>
    <source>
        <strain evidence="3">ATCC 19365 / DSM 765 / NCIMB 8382 / VKM B-1628</strain>
    </source>
</reference>
<reference evidence="2 3" key="2">
    <citation type="journal article" date="2012" name="J. Bacteriol.">
        <title>Complete genome sequences of Desulfosporosinus orientis DSM765T, Desulfosporosinus youngiae DSM17734T, Desulfosporosinus meridiei DSM13257T, and Desulfosporosinus acidiphilus DSM22704T.</title>
        <authorList>
            <person name="Pester M."/>
            <person name="Brambilla E."/>
            <person name="Alazard D."/>
            <person name="Rattei T."/>
            <person name="Weinmaier T."/>
            <person name="Han J."/>
            <person name="Lucas S."/>
            <person name="Lapidus A."/>
            <person name="Cheng J.F."/>
            <person name="Goodwin L."/>
            <person name="Pitluck S."/>
            <person name="Peters L."/>
            <person name="Ovchinnikova G."/>
            <person name="Teshima H."/>
            <person name="Detter J.C."/>
            <person name="Han C.S."/>
            <person name="Tapia R."/>
            <person name="Land M.L."/>
            <person name="Hauser L."/>
            <person name="Kyrpides N.C."/>
            <person name="Ivanova N.N."/>
            <person name="Pagani I."/>
            <person name="Huntmann M."/>
            <person name="Wei C.L."/>
            <person name="Davenport K.W."/>
            <person name="Daligault H."/>
            <person name="Chain P.S."/>
            <person name="Chen A."/>
            <person name="Mavromatis K."/>
            <person name="Markowitz V."/>
            <person name="Szeto E."/>
            <person name="Mikhailova N."/>
            <person name="Pati A."/>
            <person name="Wagner M."/>
            <person name="Woyke T."/>
            <person name="Ollivier B."/>
            <person name="Klenk H.P."/>
            <person name="Spring S."/>
            <person name="Loy A."/>
        </authorList>
    </citation>
    <scope>NUCLEOTIDE SEQUENCE [LARGE SCALE GENOMIC DNA]</scope>
    <source>
        <strain evidence="3">ATCC 19365 / DSM 765 / NCIMB 8382 / VKM B-1628</strain>
    </source>
</reference>
<feature type="transmembrane region" description="Helical" evidence="1">
    <location>
        <begin position="12"/>
        <end position="36"/>
    </location>
</feature>
<organism evidence="2 3">
    <name type="scientific">Desulfosporosinus orientis (strain ATCC 19365 / DSM 765 / NCIMB 8382 / VKM B-1628 / Singapore I)</name>
    <name type="common">Desulfotomaculum orientis</name>
    <dbReference type="NCBI Taxonomy" id="768706"/>
    <lineage>
        <taxon>Bacteria</taxon>
        <taxon>Bacillati</taxon>
        <taxon>Bacillota</taxon>
        <taxon>Clostridia</taxon>
        <taxon>Eubacteriales</taxon>
        <taxon>Desulfitobacteriaceae</taxon>
        <taxon>Desulfosporosinus</taxon>
    </lineage>
</organism>
<dbReference type="OrthoDB" id="9867917at2"/>
<dbReference type="HOGENOM" id="CLU_899347_0_0_9"/>
<keyword evidence="1" id="KW-0472">Membrane</keyword>
<sequence length="309" mass="36756">MAEKIEEFLFDIMGLLVPGMIVFFTFGLTLASMINWDPFINSISSMNYNNSILLKLIISNRLLERSSWGNGEVIYVLVGFLIISYLLGHIAKVFSKYFYDFGKVFFDEGFNKIVEYLLTQCKTKLSGKINFGRWPLWLNKLRKWFMYKFSKQVSKVISEYFTFGAANYGYGNKDIAKKVVEFLNNKCQMNFPDNWYSIYKFSKVMMDQEKIKSLSSRFLAKYNFYRSLSFIFFVNNLLILFLLRYKYQILNEGVLQYYHALLIFSLASWMTFHEKYKRYWTLCGNEALMSLFYFFIKNEVKLPNEQAHE</sequence>
<feature type="transmembrane region" description="Helical" evidence="1">
    <location>
        <begin position="255"/>
        <end position="272"/>
    </location>
</feature>
<evidence type="ECO:0000313" key="2">
    <source>
        <dbReference type="EMBL" id="AET69788.1"/>
    </source>
</evidence>
<feature type="transmembrane region" description="Helical" evidence="1">
    <location>
        <begin position="224"/>
        <end position="243"/>
    </location>
</feature>